<evidence type="ECO:0000313" key="3">
    <source>
        <dbReference type="Proteomes" id="UP001515480"/>
    </source>
</evidence>
<keyword evidence="3" id="KW-1185">Reference proteome</keyword>
<evidence type="ECO:0000313" key="2">
    <source>
        <dbReference type="EMBL" id="KAL1496728.1"/>
    </source>
</evidence>
<protein>
    <submittedName>
        <fullName evidence="2">Uncharacterized protein</fullName>
    </submittedName>
</protein>
<evidence type="ECO:0000256" key="1">
    <source>
        <dbReference type="SAM" id="MobiDB-lite"/>
    </source>
</evidence>
<dbReference type="EMBL" id="JBGBPQ010000028">
    <property type="protein sequence ID" value="KAL1496728.1"/>
    <property type="molecule type" value="Genomic_DNA"/>
</dbReference>
<comment type="caution">
    <text evidence="2">The sequence shown here is derived from an EMBL/GenBank/DDBJ whole genome shotgun (WGS) entry which is preliminary data.</text>
</comment>
<sequence length="91" mass="9564">MARREEAATTDRLSPHARLRAPRWTHDFEGEARSHSRMRTAPRPAVAEASARGEGGARRGVGVQAVMPAAACGAAEADGSLAPRPAPPFPP</sequence>
<feature type="compositionally biased region" description="Basic and acidic residues" evidence="1">
    <location>
        <begin position="24"/>
        <end position="34"/>
    </location>
</feature>
<proteinExistence type="predicted"/>
<gene>
    <name evidence="2" type="ORF">AB1Y20_014321</name>
</gene>
<name>A0AB34IHB2_PRYPA</name>
<organism evidence="2 3">
    <name type="scientific">Prymnesium parvum</name>
    <name type="common">Toxic golden alga</name>
    <dbReference type="NCBI Taxonomy" id="97485"/>
    <lineage>
        <taxon>Eukaryota</taxon>
        <taxon>Haptista</taxon>
        <taxon>Haptophyta</taxon>
        <taxon>Prymnesiophyceae</taxon>
        <taxon>Prymnesiales</taxon>
        <taxon>Prymnesiaceae</taxon>
        <taxon>Prymnesium</taxon>
    </lineage>
</organism>
<reference evidence="2 3" key="1">
    <citation type="journal article" date="2024" name="Science">
        <title>Giant polyketide synthase enzymes in the biosynthesis of giant marine polyether toxins.</title>
        <authorList>
            <person name="Fallon T.R."/>
            <person name="Shende V.V."/>
            <person name="Wierzbicki I.H."/>
            <person name="Pendleton A.L."/>
            <person name="Watervoot N.F."/>
            <person name="Auber R.P."/>
            <person name="Gonzalez D.J."/>
            <person name="Wisecaver J.H."/>
            <person name="Moore B.S."/>
        </authorList>
    </citation>
    <scope>NUCLEOTIDE SEQUENCE [LARGE SCALE GENOMIC DNA]</scope>
    <source>
        <strain evidence="2 3">12B1</strain>
    </source>
</reference>
<dbReference type="AlphaFoldDB" id="A0AB34IHB2"/>
<accession>A0AB34IHB2</accession>
<dbReference type="Proteomes" id="UP001515480">
    <property type="component" value="Unassembled WGS sequence"/>
</dbReference>
<feature type="region of interest" description="Disordered" evidence="1">
    <location>
        <begin position="1"/>
        <end position="58"/>
    </location>
</feature>